<proteinExistence type="predicted"/>
<dbReference type="RefSeq" id="WP_091210872.1">
    <property type="nucleotide sequence ID" value="NZ_FOCL01000003.1"/>
</dbReference>
<dbReference type="OrthoDB" id="1524679at2"/>
<dbReference type="Pfam" id="PF12728">
    <property type="entry name" value="HTH_17"/>
    <property type="match status" value="1"/>
</dbReference>
<accession>A0A1H8HME5</accession>
<keyword evidence="3" id="KW-1185">Reference proteome</keyword>
<dbReference type="InterPro" id="IPR009061">
    <property type="entry name" value="DNA-bd_dom_put_sf"/>
</dbReference>
<dbReference type="PANTHER" id="PTHR34585:SF22">
    <property type="entry name" value="HELIX-TURN-HELIX DOMAIN-CONTAINING PROTEIN"/>
    <property type="match status" value="1"/>
</dbReference>
<dbReference type="EMBL" id="FOCL01000003">
    <property type="protein sequence ID" value="SEN57284.1"/>
    <property type="molecule type" value="Genomic_DNA"/>
</dbReference>
<evidence type="ECO:0000259" key="1">
    <source>
        <dbReference type="Pfam" id="PF12728"/>
    </source>
</evidence>
<sequence length="107" mass="12098">MSIYSENGTGAEKKGQSQKLVTIEDLQHFKADMLFEIGKLLKGGNSKPEKKWLKSREVRKLLEVSPGKLQWMRKSGVLSYLRIGGSIYYDPADIDKMFEKSKVSSKG</sequence>
<feature type="domain" description="Helix-turn-helix" evidence="1">
    <location>
        <begin position="52"/>
        <end position="100"/>
    </location>
</feature>
<dbReference type="AlphaFoldDB" id="A0A1H8HME5"/>
<dbReference type="Proteomes" id="UP000198942">
    <property type="component" value="Unassembled WGS sequence"/>
</dbReference>
<dbReference type="STRING" id="551995.SAMN05192574_103561"/>
<dbReference type="SUPFAM" id="SSF46955">
    <property type="entry name" value="Putative DNA-binding domain"/>
    <property type="match status" value="1"/>
</dbReference>
<evidence type="ECO:0000313" key="2">
    <source>
        <dbReference type="EMBL" id="SEN57284.1"/>
    </source>
</evidence>
<reference evidence="3" key="1">
    <citation type="submission" date="2016-10" db="EMBL/GenBank/DDBJ databases">
        <authorList>
            <person name="Varghese N."/>
            <person name="Submissions S."/>
        </authorList>
    </citation>
    <scope>NUCLEOTIDE SEQUENCE [LARGE SCALE GENOMIC DNA]</scope>
    <source>
        <strain evidence="3">Gh-48</strain>
    </source>
</reference>
<name>A0A1H8HME5_9SPHI</name>
<protein>
    <submittedName>
        <fullName evidence="2">Helix-turn-helix domain-containing protein</fullName>
    </submittedName>
</protein>
<dbReference type="InterPro" id="IPR041657">
    <property type="entry name" value="HTH_17"/>
</dbReference>
<organism evidence="2 3">
    <name type="scientific">Mucilaginibacter gossypiicola</name>
    <dbReference type="NCBI Taxonomy" id="551995"/>
    <lineage>
        <taxon>Bacteria</taxon>
        <taxon>Pseudomonadati</taxon>
        <taxon>Bacteroidota</taxon>
        <taxon>Sphingobacteriia</taxon>
        <taxon>Sphingobacteriales</taxon>
        <taxon>Sphingobacteriaceae</taxon>
        <taxon>Mucilaginibacter</taxon>
    </lineage>
</organism>
<dbReference type="PANTHER" id="PTHR34585">
    <property type="match status" value="1"/>
</dbReference>
<gene>
    <name evidence="2" type="ORF">SAMN05192574_103561</name>
</gene>
<evidence type="ECO:0000313" key="3">
    <source>
        <dbReference type="Proteomes" id="UP000198942"/>
    </source>
</evidence>